<reference evidence="2 3" key="1">
    <citation type="journal article" date="2016" name="Nat. Commun.">
        <title>Thousands of microbial genomes shed light on interconnected biogeochemical processes in an aquifer system.</title>
        <authorList>
            <person name="Anantharaman K."/>
            <person name="Brown C.T."/>
            <person name="Hug L.A."/>
            <person name="Sharon I."/>
            <person name="Castelle C.J."/>
            <person name="Probst A.J."/>
            <person name="Thomas B.C."/>
            <person name="Singh A."/>
            <person name="Wilkins M.J."/>
            <person name="Karaoz U."/>
            <person name="Brodie E.L."/>
            <person name="Williams K.H."/>
            <person name="Hubbard S.S."/>
            <person name="Banfield J.F."/>
        </authorList>
    </citation>
    <scope>NUCLEOTIDE SEQUENCE [LARGE SCALE GENOMIC DNA]</scope>
</reference>
<dbReference type="GO" id="GO:0004853">
    <property type="term" value="F:uroporphyrinogen decarboxylase activity"/>
    <property type="evidence" value="ECO:0007669"/>
    <property type="project" value="InterPro"/>
</dbReference>
<comment type="caution">
    <text evidence="2">The sequence shown here is derived from an EMBL/GenBank/DDBJ whole genome shotgun (WGS) entry which is preliminary data.</text>
</comment>
<dbReference type="Pfam" id="PF01208">
    <property type="entry name" value="URO-D"/>
    <property type="match status" value="1"/>
</dbReference>
<dbReference type="Gene3D" id="3.20.20.210">
    <property type="match status" value="1"/>
</dbReference>
<organism evidence="2 3">
    <name type="scientific">Candidatus Raymondbacteria bacterium RIFOXYD12_FULL_49_13</name>
    <dbReference type="NCBI Taxonomy" id="1817890"/>
    <lineage>
        <taxon>Bacteria</taxon>
        <taxon>Raymondiibacteriota</taxon>
    </lineage>
</organism>
<dbReference type="InterPro" id="IPR052024">
    <property type="entry name" value="Methanogen_methyltrans"/>
</dbReference>
<dbReference type="SUPFAM" id="SSF51726">
    <property type="entry name" value="UROD/MetE-like"/>
    <property type="match status" value="1"/>
</dbReference>
<sequence length="371" mass="41856">MTPRERIFAALKRMPTDRVPISTYELVGYNTKAFENNDPSYKKLMDYIRASTDCICMWDPGSNATAFESAYHIDTDVSKNINGDITVSKNILHTPKGDLTRTTKITKNIHTVWEVEHPCKTIADVDKALSVPYEPVSFDFSDYKQVRNEVSENGVIMTSLSDAVCATVPLMEFGEATVWALMETDHFERTIAIMHERIMENLRHMLDTQVVDLYRIVGPEYATPPYMPREMFERFVFPCVRDMVTLIHEKGAIARVHSHGKINTVLDLILDTGADALDPCEAPPDGDISLKDVKKAVGKQMCLFGNIQLKLLEHGSNEDVQKAVKTCMDEAKEGYGYVIMPTAAPINSPLDKKTEENYLRFIDAAHQYGAY</sequence>
<dbReference type="PANTHER" id="PTHR47099:SF1">
    <property type="entry name" value="METHYLCOBAMIDE:COM METHYLTRANSFERASE MTBA"/>
    <property type="match status" value="1"/>
</dbReference>
<accession>A0A1F7FKT7</accession>
<name>A0A1F7FKT7_UNCRA</name>
<dbReference type="PANTHER" id="PTHR47099">
    <property type="entry name" value="METHYLCOBAMIDE:COM METHYLTRANSFERASE MTBA"/>
    <property type="match status" value="1"/>
</dbReference>
<dbReference type="InterPro" id="IPR038071">
    <property type="entry name" value="UROD/MetE-like_sf"/>
</dbReference>
<feature type="domain" description="Uroporphyrinogen decarboxylase (URO-D)" evidence="1">
    <location>
        <begin position="170"/>
        <end position="366"/>
    </location>
</feature>
<dbReference type="EMBL" id="MFYX01000011">
    <property type="protein sequence ID" value="OGK07280.1"/>
    <property type="molecule type" value="Genomic_DNA"/>
</dbReference>
<dbReference type="AlphaFoldDB" id="A0A1F7FKT7"/>
<evidence type="ECO:0000259" key="1">
    <source>
        <dbReference type="Pfam" id="PF01208"/>
    </source>
</evidence>
<dbReference type="InterPro" id="IPR000257">
    <property type="entry name" value="Uroporphyrinogen_deCOase"/>
</dbReference>
<protein>
    <recommendedName>
        <fullName evidence="1">Uroporphyrinogen decarboxylase (URO-D) domain-containing protein</fullName>
    </recommendedName>
</protein>
<proteinExistence type="predicted"/>
<evidence type="ECO:0000313" key="2">
    <source>
        <dbReference type="EMBL" id="OGK07280.1"/>
    </source>
</evidence>
<dbReference type="GO" id="GO:0006779">
    <property type="term" value="P:porphyrin-containing compound biosynthetic process"/>
    <property type="evidence" value="ECO:0007669"/>
    <property type="project" value="InterPro"/>
</dbReference>
<dbReference type="Proteomes" id="UP000179243">
    <property type="component" value="Unassembled WGS sequence"/>
</dbReference>
<evidence type="ECO:0000313" key="3">
    <source>
        <dbReference type="Proteomes" id="UP000179243"/>
    </source>
</evidence>
<gene>
    <name evidence="2" type="ORF">A2519_14230</name>
</gene>